<keyword evidence="3" id="KW-1185">Reference proteome</keyword>
<accession>A0A8X7BSZ8</accession>
<sequence length="104" mass="11637">MLLVHCIIAISGDTIVVSWAIFVMVSSYKQYRSMQRSANGTGTLKIIQRDIPVCTISIILAVDELRAYWSVFRSFLLVVQVILSENIISNILYLILPTVGDCNT</sequence>
<dbReference type="AlphaFoldDB" id="A0A8X7BSZ8"/>
<proteinExistence type="predicted"/>
<evidence type="ECO:0000256" key="1">
    <source>
        <dbReference type="SAM" id="Phobius"/>
    </source>
</evidence>
<protein>
    <submittedName>
        <fullName evidence="2">Uncharacterized protein</fullName>
    </submittedName>
</protein>
<keyword evidence="1" id="KW-1133">Transmembrane helix</keyword>
<dbReference type="EMBL" id="BMAV01003834">
    <property type="protein sequence ID" value="GFY43741.1"/>
    <property type="molecule type" value="Genomic_DNA"/>
</dbReference>
<comment type="caution">
    <text evidence="2">The sequence shown here is derived from an EMBL/GenBank/DDBJ whole genome shotgun (WGS) entry which is preliminary data.</text>
</comment>
<reference evidence="2" key="1">
    <citation type="submission" date="2020-08" db="EMBL/GenBank/DDBJ databases">
        <title>Multicomponent nature underlies the extraordinary mechanical properties of spider dragline silk.</title>
        <authorList>
            <person name="Kono N."/>
            <person name="Nakamura H."/>
            <person name="Mori M."/>
            <person name="Yoshida Y."/>
            <person name="Ohtoshi R."/>
            <person name="Malay A.D."/>
            <person name="Moran D.A.P."/>
            <person name="Tomita M."/>
            <person name="Numata K."/>
            <person name="Arakawa K."/>
        </authorList>
    </citation>
    <scope>NUCLEOTIDE SEQUENCE</scope>
</reference>
<evidence type="ECO:0000313" key="3">
    <source>
        <dbReference type="Proteomes" id="UP000886998"/>
    </source>
</evidence>
<name>A0A8X7BSZ8_9ARAC</name>
<keyword evidence="1" id="KW-0812">Transmembrane</keyword>
<keyword evidence="1" id="KW-0472">Membrane</keyword>
<evidence type="ECO:0000313" key="2">
    <source>
        <dbReference type="EMBL" id="GFY43741.1"/>
    </source>
</evidence>
<dbReference type="Proteomes" id="UP000886998">
    <property type="component" value="Unassembled WGS sequence"/>
</dbReference>
<feature type="transmembrane region" description="Helical" evidence="1">
    <location>
        <begin position="6"/>
        <end position="28"/>
    </location>
</feature>
<organism evidence="2 3">
    <name type="scientific">Trichonephila inaurata madagascariensis</name>
    <dbReference type="NCBI Taxonomy" id="2747483"/>
    <lineage>
        <taxon>Eukaryota</taxon>
        <taxon>Metazoa</taxon>
        <taxon>Ecdysozoa</taxon>
        <taxon>Arthropoda</taxon>
        <taxon>Chelicerata</taxon>
        <taxon>Arachnida</taxon>
        <taxon>Araneae</taxon>
        <taxon>Araneomorphae</taxon>
        <taxon>Entelegynae</taxon>
        <taxon>Araneoidea</taxon>
        <taxon>Nephilidae</taxon>
        <taxon>Trichonephila</taxon>
        <taxon>Trichonephila inaurata</taxon>
    </lineage>
</organism>
<gene>
    <name evidence="2" type="ORF">TNIN_101461</name>
</gene>
<feature type="transmembrane region" description="Helical" evidence="1">
    <location>
        <begin position="75"/>
        <end position="96"/>
    </location>
</feature>